<dbReference type="OrthoDB" id="9813021at2"/>
<dbReference type="PANTHER" id="PTHR44167">
    <property type="entry name" value="OVARIAN-SPECIFIC SERINE/THREONINE-PROTEIN KINASE LOK-RELATED"/>
    <property type="match status" value="1"/>
</dbReference>
<gene>
    <name evidence="2" type="ORF">EG028_02110</name>
</gene>
<dbReference type="Gene3D" id="1.10.510.10">
    <property type="entry name" value="Transferase(Phosphotransferase) domain 1"/>
    <property type="match status" value="1"/>
</dbReference>
<dbReference type="Proteomes" id="UP000279089">
    <property type="component" value="Unassembled WGS sequence"/>
</dbReference>
<protein>
    <recommendedName>
        <fullName evidence="1">Protein kinase domain-containing protein</fullName>
    </recommendedName>
</protein>
<proteinExistence type="predicted"/>
<evidence type="ECO:0000259" key="1">
    <source>
        <dbReference type="PROSITE" id="PS50011"/>
    </source>
</evidence>
<keyword evidence="3" id="KW-1185">Reference proteome</keyword>
<dbReference type="SUPFAM" id="SSF158745">
    <property type="entry name" value="LanC-like"/>
    <property type="match status" value="1"/>
</dbReference>
<dbReference type="EMBL" id="RMBX01000001">
    <property type="protein sequence ID" value="RPD43110.1"/>
    <property type="molecule type" value="Genomic_DNA"/>
</dbReference>
<evidence type="ECO:0000313" key="2">
    <source>
        <dbReference type="EMBL" id="RPD43110.1"/>
    </source>
</evidence>
<dbReference type="PROSITE" id="PS50011">
    <property type="entry name" value="PROTEIN_KINASE_DOM"/>
    <property type="match status" value="1"/>
</dbReference>
<name>A0A3N4MSJ2_9BACT</name>
<dbReference type="GO" id="GO:0004674">
    <property type="term" value="F:protein serine/threonine kinase activity"/>
    <property type="evidence" value="ECO:0007669"/>
    <property type="project" value="TreeGrafter"/>
</dbReference>
<evidence type="ECO:0000313" key="3">
    <source>
        <dbReference type="Proteomes" id="UP000279089"/>
    </source>
</evidence>
<dbReference type="RefSeq" id="WP_120514381.1">
    <property type="nucleotide sequence ID" value="NZ_QXZY01000001.1"/>
</dbReference>
<comment type="caution">
    <text evidence="2">The sequence shown here is derived from an EMBL/GenBank/DDBJ whole genome shotgun (WGS) entry which is preliminary data.</text>
</comment>
<dbReference type="Pfam" id="PF00069">
    <property type="entry name" value="Pkinase"/>
    <property type="match status" value="1"/>
</dbReference>
<dbReference type="AlphaFoldDB" id="A0A3N4MSJ2"/>
<reference evidence="3" key="1">
    <citation type="submission" date="2018-11" db="EMBL/GenBank/DDBJ databases">
        <title>Chitinophaga lutea sp.nov., isolate from arsenic contaminated soil.</title>
        <authorList>
            <person name="Zong Y."/>
        </authorList>
    </citation>
    <scope>NUCLEOTIDE SEQUENCE [LARGE SCALE GENOMIC DNA]</scope>
    <source>
        <strain evidence="3">YLT18</strain>
    </source>
</reference>
<accession>A0A3N4MSJ2</accession>
<dbReference type="SUPFAM" id="SSF56112">
    <property type="entry name" value="Protein kinase-like (PK-like)"/>
    <property type="match status" value="1"/>
</dbReference>
<dbReference type="PANTHER" id="PTHR44167:SF24">
    <property type="entry name" value="SERINE_THREONINE-PROTEIN KINASE CHK2"/>
    <property type="match status" value="1"/>
</dbReference>
<feature type="domain" description="Protein kinase" evidence="1">
    <location>
        <begin position="162"/>
        <end position="453"/>
    </location>
</feature>
<dbReference type="PROSITE" id="PS00109">
    <property type="entry name" value="PROTEIN_KINASE_TYR"/>
    <property type="match status" value="1"/>
</dbReference>
<sequence length="812" mass="92641">MPTSFKNLDIKDVFEKENVQFKSESIFLTVGNASPEAQEIFYISISPAFLIDFLPYYISLAHKRQINYQIVSTLANALDVVDGVYGITTVGKTITIYFYDFVDLPFIKNVIQACQTYSGPDIPGTYKIDNCVYSNLKTKFSVTDFPNMAEVQVSRIDFGHNYQNTAIFSERPKGNILTSTLILPDKSKQSVFIKEGKKCMWRDKSGRTIIDRIKWEGNLLKQLQSIVKVPILFDEFCIDGNEYIVLEKIEGSTFTDFIKKLNKNYEAWRYWKYSDQTKALTTFRSIILILNKLFINGYIHRDISSENFIVGKNGEVTLIDTESIVDLNEHLPEPPFETGTKGFSSPAVFDNLMPSLNDHIYSIGKLALFLSTTIHPLYFDQYSSDKLAWHLEKFIGRHEIGHFIISCLDYPNEYTHDRLISEIDKIINEQTNVNNLGKVDKFHPNRDSLHSVIKSDLSTIDLKNILSFDLGQLNFLKSNESSSDLGWHNGVLGLVHTFIKAHNHSGLLTNANESKIINEFLTNIMEFHMDKINDCKVGLKDGVYSLLYTCAKAMGVSILKSNDMFTDFFQRVVWLKPNNTSYNYGSLGIVPSLLITSEAPFEPQIREISKALLYNLYQNLAINFENIVKDNDQSNFILENYLAILQIKSSIDIPYSHHIFRSITNNINTLTNSLQREIQIEGLNNHNKANYNRLIKYLTVASAGSGAMLPIILEEIKDTLPNFLVLNNPSRFNGLAFFGNIFLQSLKTNHSEEIHKRLLNILACLESMRMGSSQGTTWYLPNKTERFFGFDNGNSGILDFYLEVIDSNVHLN</sequence>
<dbReference type="InterPro" id="IPR011009">
    <property type="entry name" value="Kinase-like_dom_sf"/>
</dbReference>
<dbReference type="InterPro" id="IPR008266">
    <property type="entry name" value="Tyr_kinase_AS"/>
</dbReference>
<organism evidence="2 3">
    <name type="scientific">Chitinophaga barathri</name>
    <dbReference type="NCBI Taxonomy" id="1647451"/>
    <lineage>
        <taxon>Bacteria</taxon>
        <taxon>Pseudomonadati</taxon>
        <taxon>Bacteroidota</taxon>
        <taxon>Chitinophagia</taxon>
        <taxon>Chitinophagales</taxon>
        <taxon>Chitinophagaceae</taxon>
        <taxon>Chitinophaga</taxon>
    </lineage>
</organism>
<dbReference type="GO" id="GO:0005524">
    <property type="term" value="F:ATP binding"/>
    <property type="evidence" value="ECO:0007669"/>
    <property type="project" value="InterPro"/>
</dbReference>
<dbReference type="InterPro" id="IPR000719">
    <property type="entry name" value="Prot_kinase_dom"/>
</dbReference>